<dbReference type="VEuPathDB" id="FungiDB:SPPG_03715"/>
<dbReference type="Pfam" id="PF12341">
    <property type="entry name" value="Mcl1_mid"/>
    <property type="match status" value="1"/>
</dbReference>
<dbReference type="SUPFAM" id="SSF50952">
    <property type="entry name" value="Soluble quinoprotein glucose dehydrogenase"/>
    <property type="match status" value="1"/>
</dbReference>
<dbReference type="EMBL" id="KQ257455">
    <property type="protein sequence ID" value="KND00591.1"/>
    <property type="molecule type" value="Genomic_DNA"/>
</dbReference>
<evidence type="ECO:0000256" key="1">
    <source>
        <dbReference type="ARBA" id="ARBA00004123"/>
    </source>
</evidence>
<dbReference type="GeneID" id="27687213"/>
<dbReference type="eggNOG" id="KOG1274">
    <property type="taxonomic scope" value="Eukaryota"/>
</dbReference>
<dbReference type="STRING" id="645134.A0A0L0HGL8"/>
<dbReference type="InterPro" id="IPR001680">
    <property type="entry name" value="WD40_rpt"/>
</dbReference>
<evidence type="ECO:0000313" key="11">
    <source>
        <dbReference type="Proteomes" id="UP000053201"/>
    </source>
</evidence>
<evidence type="ECO:0000256" key="6">
    <source>
        <dbReference type="SAM" id="MobiDB-lite"/>
    </source>
</evidence>
<feature type="repeat" description="WD" evidence="5">
    <location>
        <begin position="147"/>
        <end position="181"/>
    </location>
</feature>
<dbReference type="PANTHER" id="PTHR19932">
    <property type="entry name" value="WD REPEAT AND HMG-BOX DNA BINDING PROTEIN"/>
    <property type="match status" value="1"/>
</dbReference>
<feature type="region of interest" description="Disordered" evidence="6">
    <location>
        <begin position="820"/>
        <end position="841"/>
    </location>
</feature>
<dbReference type="InterPro" id="IPR011041">
    <property type="entry name" value="Quinoprot_gluc/sorb_DH_b-prop"/>
</dbReference>
<feature type="domain" description="WDHD1 first WD40" evidence="9">
    <location>
        <begin position="10"/>
        <end position="314"/>
    </location>
</feature>
<proteinExistence type="predicted"/>
<comment type="subcellular location">
    <subcellularLocation>
        <location evidence="1">Nucleus</location>
    </subcellularLocation>
</comment>
<feature type="region of interest" description="Disordered" evidence="6">
    <location>
        <begin position="854"/>
        <end position="1098"/>
    </location>
</feature>
<feature type="domain" description="WDHD1/CFT4 helical bundle" evidence="8">
    <location>
        <begin position="722"/>
        <end position="820"/>
    </location>
</feature>
<dbReference type="GO" id="GO:0043596">
    <property type="term" value="C:nuclear replication fork"/>
    <property type="evidence" value="ECO:0007669"/>
    <property type="project" value="TreeGrafter"/>
</dbReference>
<name>A0A0L0HGL8_SPIPD</name>
<accession>A0A0L0HGL8</accession>
<dbReference type="AlphaFoldDB" id="A0A0L0HGL8"/>
<dbReference type="SMART" id="SM00320">
    <property type="entry name" value="WD40"/>
    <property type="match status" value="4"/>
</dbReference>
<dbReference type="InterPro" id="IPR048591">
    <property type="entry name" value="WDHD1/CFT4_hel"/>
</dbReference>
<dbReference type="InterPro" id="IPR022100">
    <property type="entry name" value="WDHD1/CFT4_beta-prop_2nd"/>
</dbReference>
<dbReference type="GO" id="GO:0006281">
    <property type="term" value="P:DNA repair"/>
    <property type="evidence" value="ECO:0007669"/>
    <property type="project" value="TreeGrafter"/>
</dbReference>
<organism evidence="10 11">
    <name type="scientific">Spizellomyces punctatus (strain DAOM BR117)</name>
    <dbReference type="NCBI Taxonomy" id="645134"/>
    <lineage>
        <taxon>Eukaryota</taxon>
        <taxon>Fungi</taxon>
        <taxon>Fungi incertae sedis</taxon>
        <taxon>Chytridiomycota</taxon>
        <taxon>Chytridiomycota incertae sedis</taxon>
        <taxon>Chytridiomycetes</taxon>
        <taxon>Spizellomycetales</taxon>
        <taxon>Spizellomycetaceae</taxon>
        <taxon>Spizellomyces</taxon>
    </lineage>
</organism>
<keyword evidence="11" id="KW-1185">Reference proteome</keyword>
<gene>
    <name evidence="10" type="ORF">SPPG_03715</name>
</gene>
<dbReference type="RefSeq" id="XP_016608630.1">
    <property type="nucleotide sequence ID" value="XM_016751970.1"/>
</dbReference>
<evidence type="ECO:0000256" key="3">
    <source>
        <dbReference type="ARBA" id="ARBA00022737"/>
    </source>
</evidence>
<dbReference type="InterPro" id="IPR019775">
    <property type="entry name" value="WD40_repeat_CS"/>
</dbReference>
<feature type="compositionally biased region" description="Basic and acidic residues" evidence="6">
    <location>
        <begin position="976"/>
        <end position="991"/>
    </location>
</feature>
<feature type="domain" description="WDHD1/CFT4 second beta-propeller" evidence="7">
    <location>
        <begin position="432"/>
        <end position="710"/>
    </location>
</feature>
<dbReference type="PANTHER" id="PTHR19932:SF10">
    <property type="entry name" value="WD REPEAT AND HMG-BOX DNA-BINDING PROTEIN 1"/>
    <property type="match status" value="1"/>
</dbReference>
<feature type="compositionally biased region" description="Basic and acidic residues" evidence="6">
    <location>
        <begin position="1024"/>
        <end position="1035"/>
    </location>
</feature>
<dbReference type="OMA" id="RYAHTNG"/>
<dbReference type="PROSITE" id="PS00678">
    <property type="entry name" value="WD_REPEATS_1"/>
    <property type="match status" value="1"/>
</dbReference>
<dbReference type="InParanoid" id="A0A0L0HGL8"/>
<dbReference type="Pfam" id="PF20946">
    <property type="entry name" value="Ctf4_C"/>
    <property type="match status" value="1"/>
</dbReference>
<evidence type="ECO:0000259" key="8">
    <source>
        <dbReference type="Pfam" id="PF20946"/>
    </source>
</evidence>
<dbReference type="InterPro" id="IPR057646">
    <property type="entry name" value="WD40_WDHD1_1st"/>
</dbReference>
<keyword evidence="4" id="KW-0539">Nucleus</keyword>
<evidence type="ECO:0000256" key="4">
    <source>
        <dbReference type="ARBA" id="ARBA00023242"/>
    </source>
</evidence>
<dbReference type="InterPro" id="IPR015943">
    <property type="entry name" value="WD40/YVTN_repeat-like_dom_sf"/>
</dbReference>
<dbReference type="PROSITE" id="PS50294">
    <property type="entry name" value="WD_REPEATS_REGION"/>
    <property type="match status" value="1"/>
</dbReference>
<keyword evidence="2 5" id="KW-0853">WD repeat</keyword>
<dbReference type="OrthoDB" id="427368at2759"/>
<feature type="compositionally biased region" description="Polar residues" evidence="6">
    <location>
        <begin position="1081"/>
        <end position="1091"/>
    </location>
</feature>
<dbReference type="GO" id="GO:0003682">
    <property type="term" value="F:chromatin binding"/>
    <property type="evidence" value="ECO:0007669"/>
    <property type="project" value="TreeGrafter"/>
</dbReference>
<dbReference type="InterPro" id="IPR036322">
    <property type="entry name" value="WD40_repeat_dom_sf"/>
</dbReference>
<keyword evidence="3" id="KW-0677">Repeat</keyword>
<dbReference type="FunCoup" id="A0A0L0HGL8">
    <property type="interactions" value="423"/>
</dbReference>
<evidence type="ECO:0000259" key="9">
    <source>
        <dbReference type="Pfam" id="PF24817"/>
    </source>
</evidence>
<dbReference type="Gene3D" id="2.130.10.10">
    <property type="entry name" value="YVTN repeat-like/Quinoprotein amine dehydrogenase"/>
    <property type="match status" value="2"/>
</dbReference>
<dbReference type="SUPFAM" id="SSF50978">
    <property type="entry name" value="WD40 repeat-like"/>
    <property type="match status" value="1"/>
</dbReference>
<feature type="compositionally biased region" description="Basic and acidic residues" evidence="6">
    <location>
        <begin position="820"/>
        <end position="830"/>
    </location>
</feature>
<evidence type="ECO:0000313" key="10">
    <source>
        <dbReference type="EMBL" id="KND00591.1"/>
    </source>
</evidence>
<feature type="compositionally biased region" description="Basic and acidic residues" evidence="6">
    <location>
        <begin position="898"/>
        <end position="923"/>
    </location>
</feature>
<evidence type="ECO:0000256" key="5">
    <source>
        <dbReference type="PROSITE-ProRule" id="PRU00221"/>
    </source>
</evidence>
<feature type="compositionally biased region" description="Polar residues" evidence="6">
    <location>
        <begin position="924"/>
        <end position="944"/>
    </location>
</feature>
<dbReference type="GO" id="GO:0000278">
    <property type="term" value="P:mitotic cell cycle"/>
    <property type="evidence" value="ECO:0007669"/>
    <property type="project" value="TreeGrafter"/>
</dbReference>
<sequence>MSVLQRLRPRVAHIQGRTNVVFSPDGSRILSVGDDAILRIVSTTAVRDGDEEDEDAIKVEQHKGAITCIHVDSERIVTGSEDHSVCLYSLPTGQYQRLLLRCTLTVRDVVLRPGRHGTNKAQWAAIASDELDIKLVDTEDITNIMTLRGHRRGLKSLSFDSRGEFLVSAGSDGELMVWDLRGEKPKCERVLRSIIATSDPETNEYCRMSWHSSGKHFAIPGKLGDTVILEAYTWRHLYSLKEANQSDCIALVAWSNSGSLLATVTVQGRLCIWKPDDDRKNPLFRDQAKCRITGLAWHPKADDLCMTDELGRMSYWANAVPASAQEKGELERLFEEEAMEVDEGDEQRSDTPGKKDDELAQYNASMLDDFGEDENPDDFVVDDDGAGYANPLDKPGQLKKYYEKGRAKVLADLEREYGGRRQMDLSGLEVQEAFQPGATPLQADRRYLAFNMVGVIYTIDLHTHHNVNVEFHDRSIRPFHFTDYHNYSMACLGESGACFASEASSGNPSTLFYRPFDTWATKADWTMHFRETESVKAIAITSSGPVAATSQRYLRFFSYSGLQTFVMSLPGPVVTMTGKGDWLLIIYHAGGVYHGEQNLAYMLFHVPTKKSVRRDGLPISPGSTLQWAGISDLGIPAVYDSAGVLRNLMRHNDFAWVPVLDSRIVRGEKQEWYWPVEVMEDRLMCITCKGLDRSPPFPRPLMSDIPLQAPFLDMDTPNGVEEEKLFRLSVLSSHNRGEAEERGEVDLREKDLLKQDVEMDKIIVKLILTACKAEKVQRALDLCGSLHTIKAIDGAIKIAVMHHLPALAERMNIVKEGRLRQERQSEERRLRQSFQTASTPHSGISAVLSAMDSDVGRNGSQARVRSDEMPPPVPVRIRNSRGRTSSGGIAKETSACPDKVDVTDELEPSEKSEATSTVKEGRNSTHAVSGSTSENDTRGTTSHVRNPFAVGGISKPPAMNGSKNLFDAIKGVTSAKRADADAKGRENEDNARKRKNQTTLFGISRKDEDGVPPNEKRARRTEKKHASIDDNDVRSSDNQMKGAVHAITSFFGRTVNEDGPADDRPEDDMTVDDGTEEMESVTEQTKTSEPNVTDDKENEEITIADDDDGAKRHLGKFKFDRKGKGIAKGF</sequence>
<protein>
    <submittedName>
        <fullName evidence="10">Uncharacterized protein</fullName>
    </submittedName>
</protein>
<evidence type="ECO:0000256" key="2">
    <source>
        <dbReference type="ARBA" id="ARBA00022574"/>
    </source>
</evidence>
<feature type="compositionally biased region" description="Acidic residues" evidence="6">
    <location>
        <begin position="1064"/>
        <end position="1080"/>
    </location>
</feature>
<dbReference type="Pfam" id="PF24817">
    <property type="entry name" value="WD40_WDHD1_1st"/>
    <property type="match status" value="1"/>
</dbReference>
<dbReference type="PROSITE" id="PS50082">
    <property type="entry name" value="WD_REPEATS_2"/>
    <property type="match status" value="1"/>
</dbReference>
<reference evidence="10 11" key="1">
    <citation type="submission" date="2009-08" db="EMBL/GenBank/DDBJ databases">
        <title>The Genome Sequence of Spizellomyces punctatus strain DAOM BR117.</title>
        <authorList>
            <consortium name="The Broad Institute Genome Sequencing Platform"/>
            <person name="Russ C."/>
            <person name="Cuomo C."/>
            <person name="Shea T."/>
            <person name="Young S.K."/>
            <person name="Zeng Q."/>
            <person name="Koehrsen M."/>
            <person name="Haas B."/>
            <person name="Borodovsky M."/>
            <person name="Guigo R."/>
            <person name="Alvarado L."/>
            <person name="Berlin A."/>
            <person name="Bochicchio J."/>
            <person name="Borenstein D."/>
            <person name="Chapman S."/>
            <person name="Chen Z."/>
            <person name="Engels R."/>
            <person name="Freedman E."/>
            <person name="Gellesch M."/>
            <person name="Goldberg J."/>
            <person name="Griggs A."/>
            <person name="Gujja S."/>
            <person name="Heiman D."/>
            <person name="Hepburn T."/>
            <person name="Howarth C."/>
            <person name="Jen D."/>
            <person name="Larson L."/>
            <person name="Lewis B."/>
            <person name="Mehta T."/>
            <person name="Park D."/>
            <person name="Pearson M."/>
            <person name="Roberts A."/>
            <person name="Saif S."/>
            <person name="Shenoy N."/>
            <person name="Sisk P."/>
            <person name="Stolte C."/>
            <person name="Sykes S."/>
            <person name="Thomson T."/>
            <person name="Walk T."/>
            <person name="White J."/>
            <person name="Yandava C."/>
            <person name="Burger G."/>
            <person name="Gray M.W."/>
            <person name="Holland P.W.H."/>
            <person name="King N."/>
            <person name="Lang F.B.F."/>
            <person name="Roger A.J."/>
            <person name="Ruiz-Trillo I."/>
            <person name="Lander E."/>
            <person name="Nusbaum C."/>
        </authorList>
    </citation>
    <scope>NUCLEOTIDE SEQUENCE [LARGE SCALE GENOMIC DNA]</scope>
    <source>
        <strain evidence="10 11">DAOM BR117</strain>
    </source>
</reference>
<evidence type="ECO:0000259" key="7">
    <source>
        <dbReference type="Pfam" id="PF12341"/>
    </source>
</evidence>
<dbReference type="Proteomes" id="UP000053201">
    <property type="component" value="Unassembled WGS sequence"/>
</dbReference>
<dbReference type="GO" id="GO:0006261">
    <property type="term" value="P:DNA-templated DNA replication"/>
    <property type="evidence" value="ECO:0007669"/>
    <property type="project" value="TreeGrafter"/>
</dbReference>